<dbReference type="AlphaFoldDB" id="L0RBB7"/>
<dbReference type="HOGENOM" id="CLU_2896738_0_0_7"/>
<protein>
    <submittedName>
        <fullName evidence="1">Uncharacterized protein</fullName>
    </submittedName>
</protein>
<sequence>MQISLQYFTLAGKQLTTSKNPLILKIRLLIYSLTLQRNCHEYKGLHVRIYCCGYVGPYRSNF</sequence>
<proteinExistence type="predicted"/>
<dbReference type="Proteomes" id="UP000010808">
    <property type="component" value="Chromosome"/>
</dbReference>
<organism evidence="1 2">
    <name type="scientific">Maridesulfovibrio hydrothermalis AM13 = DSM 14728</name>
    <dbReference type="NCBI Taxonomy" id="1121451"/>
    <lineage>
        <taxon>Bacteria</taxon>
        <taxon>Pseudomonadati</taxon>
        <taxon>Thermodesulfobacteriota</taxon>
        <taxon>Desulfovibrionia</taxon>
        <taxon>Desulfovibrionales</taxon>
        <taxon>Desulfovibrionaceae</taxon>
        <taxon>Maridesulfovibrio</taxon>
    </lineage>
</organism>
<dbReference type="KEGG" id="dhy:DESAM_21806"/>
<evidence type="ECO:0000313" key="2">
    <source>
        <dbReference type="Proteomes" id="UP000010808"/>
    </source>
</evidence>
<name>L0RBB7_9BACT</name>
<dbReference type="EMBL" id="FO203522">
    <property type="protein sequence ID" value="CCO24083.1"/>
    <property type="molecule type" value="Genomic_DNA"/>
</dbReference>
<gene>
    <name evidence="1" type="ORF">DESAM_21806</name>
</gene>
<evidence type="ECO:0000313" key="1">
    <source>
        <dbReference type="EMBL" id="CCO24083.1"/>
    </source>
</evidence>
<accession>L0RBB7</accession>
<reference evidence="1 2" key="1">
    <citation type="submission" date="2012-10" db="EMBL/GenBank/DDBJ databases">
        <authorList>
            <person name="Genoscope - CEA"/>
        </authorList>
    </citation>
    <scope>NUCLEOTIDE SEQUENCE [LARGE SCALE GENOMIC DNA]</scope>
    <source>
        <strain evidence="2">AM13 / DSM 14728</strain>
    </source>
</reference>
<keyword evidence="2" id="KW-1185">Reference proteome</keyword>